<dbReference type="InterPro" id="IPR036424">
    <property type="entry name" value="UPP_synth-like_sf"/>
</dbReference>
<dbReference type="SUPFAM" id="SSF64005">
    <property type="entry name" value="Undecaprenyl diphosphate synthase"/>
    <property type="match status" value="1"/>
</dbReference>
<dbReference type="GO" id="GO:0045547">
    <property type="term" value="F:ditrans,polycis-polyprenyl diphosphate synthase [(2E,6E)-farnesyl diphosphate specific] activity"/>
    <property type="evidence" value="ECO:0007669"/>
    <property type="project" value="UniProtKB-EC"/>
</dbReference>
<evidence type="ECO:0000313" key="5">
    <source>
        <dbReference type="EMBL" id="KAJ9666591.1"/>
    </source>
</evidence>
<evidence type="ECO:0000256" key="3">
    <source>
        <dbReference type="RuleBase" id="RU363018"/>
    </source>
</evidence>
<dbReference type="PROSITE" id="PS01066">
    <property type="entry name" value="UPP_SYNTHASE"/>
    <property type="match status" value="1"/>
</dbReference>
<accession>A0ABQ9NZU9</accession>
<dbReference type="PANTHER" id="PTHR10291:SF43">
    <property type="entry name" value="DEHYDRODOLICHYL DIPHOSPHATE SYNTHASE COMPLEX SUBUNIT DHDDS"/>
    <property type="match status" value="1"/>
</dbReference>
<comment type="similarity">
    <text evidence="1 3">Belongs to the UPP synthase family.</text>
</comment>
<dbReference type="InterPro" id="IPR018520">
    <property type="entry name" value="UPP_synth-like_CS"/>
</dbReference>
<sequence>MSSSLHLSQIRKWFSHSPPVEWAIQQLRELLIGALRQGPVPQHVAFVMDGNRRFARNHHIETVEGHNLGFEALARILEVCYKSGVKVVTIYAFSIENFKRSKYEVDALMDMAKVKLSQLAQHGDLLERYGASIRILGQRDLVKQDVLEAIDEAVALTSKHKRAILNVCFPYTSRDEITTAIRDTVADYSRPMKPPLKRPFSESHIVRNIRAQSISIANEEPDSQKSSREPSPGNAPDSTNASDFGTGSTTLHTSLAFEHELKVTDAPREPSPTYPDPETITSATLTDHMFTAGMPPLDLMIRTSGVERLSDFMLWQSHQNTEIHFLDCLWPEFDLWQFLPVLVEWQWRRRKLAEGDRGRKRVKLL</sequence>
<feature type="region of interest" description="Disordered" evidence="4">
    <location>
        <begin position="214"/>
        <end position="246"/>
    </location>
</feature>
<keyword evidence="2 3" id="KW-0808">Transferase</keyword>
<organism evidence="5 6">
    <name type="scientific">Coniosporium apollinis</name>
    <dbReference type="NCBI Taxonomy" id="61459"/>
    <lineage>
        <taxon>Eukaryota</taxon>
        <taxon>Fungi</taxon>
        <taxon>Dikarya</taxon>
        <taxon>Ascomycota</taxon>
        <taxon>Pezizomycotina</taxon>
        <taxon>Dothideomycetes</taxon>
        <taxon>Dothideomycetes incertae sedis</taxon>
        <taxon>Coniosporium</taxon>
    </lineage>
</organism>
<evidence type="ECO:0000256" key="2">
    <source>
        <dbReference type="ARBA" id="ARBA00022679"/>
    </source>
</evidence>
<protein>
    <recommendedName>
        <fullName evidence="3">Alkyl transferase</fullName>
        <ecNumber evidence="3">2.5.1.-</ecNumber>
    </recommendedName>
</protein>
<dbReference type="CDD" id="cd00475">
    <property type="entry name" value="Cis_IPPS"/>
    <property type="match status" value="1"/>
</dbReference>
<gene>
    <name evidence="5" type="primary">RER2</name>
    <name evidence="5" type="ORF">H2201_003250</name>
</gene>
<dbReference type="Gene3D" id="3.40.1180.10">
    <property type="entry name" value="Decaprenyl diphosphate synthase-like"/>
    <property type="match status" value="1"/>
</dbReference>
<evidence type="ECO:0000313" key="6">
    <source>
        <dbReference type="Proteomes" id="UP001172684"/>
    </source>
</evidence>
<feature type="compositionally biased region" description="Polar residues" evidence="4">
    <location>
        <begin position="236"/>
        <end position="246"/>
    </location>
</feature>
<dbReference type="EMBL" id="JAPDRL010000018">
    <property type="protein sequence ID" value="KAJ9666591.1"/>
    <property type="molecule type" value="Genomic_DNA"/>
</dbReference>
<proteinExistence type="inferred from homology"/>
<dbReference type="EC" id="2.5.1.-" evidence="3"/>
<dbReference type="Pfam" id="PF01255">
    <property type="entry name" value="Prenyltransf"/>
    <property type="match status" value="2"/>
</dbReference>
<dbReference type="Proteomes" id="UP001172684">
    <property type="component" value="Unassembled WGS sequence"/>
</dbReference>
<keyword evidence="6" id="KW-1185">Reference proteome</keyword>
<dbReference type="InterPro" id="IPR001441">
    <property type="entry name" value="UPP_synth-like"/>
</dbReference>
<reference evidence="5" key="1">
    <citation type="submission" date="2022-10" db="EMBL/GenBank/DDBJ databases">
        <title>Culturing micro-colonial fungi from biological soil crusts in the Mojave desert and describing Neophaeococcomyces mojavensis, and introducing the new genera and species Taxawa tesnikishii.</title>
        <authorList>
            <person name="Kurbessoian T."/>
            <person name="Stajich J.E."/>
        </authorList>
    </citation>
    <scope>NUCLEOTIDE SEQUENCE</scope>
    <source>
        <strain evidence="5">TK_1</strain>
    </source>
</reference>
<evidence type="ECO:0000256" key="4">
    <source>
        <dbReference type="SAM" id="MobiDB-lite"/>
    </source>
</evidence>
<dbReference type="NCBIfam" id="TIGR00055">
    <property type="entry name" value="uppS"/>
    <property type="match status" value="1"/>
</dbReference>
<dbReference type="HAMAP" id="MF_01139">
    <property type="entry name" value="ISPT"/>
    <property type="match status" value="1"/>
</dbReference>
<evidence type="ECO:0000256" key="1">
    <source>
        <dbReference type="ARBA" id="ARBA00005432"/>
    </source>
</evidence>
<comment type="caution">
    <text evidence="5">The sequence shown here is derived from an EMBL/GenBank/DDBJ whole genome shotgun (WGS) entry which is preliminary data.</text>
</comment>
<dbReference type="PANTHER" id="PTHR10291">
    <property type="entry name" value="DEHYDRODOLICHYL DIPHOSPHATE SYNTHASE FAMILY MEMBER"/>
    <property type="match status" value="1"/>
</dbReference>
<name>A0ABQ9NZU9_9PEZI</name>